<dbReference type="InterPro" id="IPR050331">
    <property type="entry name" value="Zinc_finger"/>
</dbReference>
<dbReference type="PROSITE" id="PS00028">
    <property type="entry name" value="ZINC_FINGER_C2H2_1"/>
    <property type="match status" value="2"/>
</dbReference>
<dbReference type="InParanoid" id="A0A067QW00"/>
<gene>
    <name evidence="11" type="ORF">L798_12668</name>
</gene>
<sequence length="274" mass="31071">MKVEPNMEHEANPAPLLDEIQVIDDDEAGDPVSITSSIMKAELWHNLEAVKVEQGTDCGIYPAPSFEDQLIEIKEIGGPIPIAFPAIKTEIQQEELWDFTAVKDEAKEEKYEECVYSLDEFGDPQEEFINSVKPELNTDGQKVSVDSFDSCSTSSHAISAGQGPHKWKMRSRHARPGENPSKSDTHNRFLSVKASSAVECSDHRENKPYNCEFCMKSFSSKHRLVRHCSIHTERKVFKCNICSQRFFEKETLAIHVLVHSGTLSYSHWRKAIEM</sequence>
<dbReference type="Proteomes" id="UP000027135">
    <property type="component" value="Unassembled WGS sequence"/>
</dbReference>
<dbReference type="InterPro" id="IPR036236">
    <property type="entry name" value="Znf_C2H2_sf"/>
</dbReference>
<evidence type="ECO:0000259" key="10">
    <source>
        <dbReference type="PROSITE" id="PS50157"/>
    </source>
</evidence>
<dbReference type="eggNOG" id="KOG1721">
    <property type="taxonomic scope" value="Eukaryota"/>
</dbReference>
<keyword evidence="12" id="KW-1185">Reference proteome</keyword>
<dbReference type="EMBL" id="KK852947">
    <property type="protein sequence ID" value="KDR13405.1"/>
    <property type="molecule type" value="Genomic_DNA"/>
</dbReference>
<accession>A0A067QW00</accession>
<evidence type="ECO:0000313" key="11">
    <source>
        <dbReference type="EMBL" id="KDR13405.1"/>
    </source>
</evidence>
<comment type="subcellular location">
    <subcellularLocation>
        <location evidence="1">Nucleus</location>
    </subcellularLocation>
</comment>
<feature type="compositionally biased region" description="Basic residues" evidence="9">
    <location>
        <begin position="165"/>
        <end position="174"/>
    </location>
</feature>
<evidence type="ECO:0000256" key="9">
    <source>
        <dbReference type="SAM" id="MobiDB-lite"/>
    </source>
</evidence>
<evidence type="ECO:0000256" key="4">
    <source>
        <dbReference type="ARBA" id="ARBA00022771"/>
    </source>
</evidence>
<feature type="region of interest" description="Disordered" evidence="9">
    <location>
        <begin position="155"/>
        <end position="186"/>
    </location>
</feature>
<organism evidence="11 12">
    <name type="scientific">Zootermopsis nevadensis</name>
    <name type="common">Dampwood termite</name>
    <dbReference type="NCBI Taxonomy" id="136037"/>
    <lineage>
        <taxon>Eukaryota</taxon>
        <taxon>Metazoa</taxon>
        <taxon>Ecdysozoa</taxon>
        <taxon>Arthropoda</taxon>
        <taxon>Hexapoda</taxon>
        <taxon>Insecta</taxon>
        <taxon>Pterygota</taxon>
        <taxon>Neoptera</taxon>
        <taxon>Polyneoptera</taxon>
        <taxon>Dictyoptera</taxon>
        <taxon>Blattodea</taxon>
        <taxon>Blattoidea</taxon>
        <taxon>Termitoidae</taxon>
        <taxon>Termopsidae</taxon>
        <taxon>Zootermopsis</taxon>
    </lineage>
</organism>
<feature type="domain" description="C2H2-type" evidence="10">
    <location>
        <begin position="209"/>
        <end position="236"/>
    </location>
</feature>
<dbReference type="PANTHER" id="PTHR16515">
    <property type="entry name" value="PR DOMAIN ZINC FINGER PROTEIN"/>
    <property type="match status" value="1"/>
</dbReference>
<evidence type="ECO:0000313" key="12">
    <source>
        <dbReference type="Proteomes" id="UP000027135"/>
    </source>
</evidence>
<dbReference type="AlphaFoldDB" id="A0A067QW00"/>
<dbReference type="FunFam" id="3.30.160.60:FF:000340">
    <property type="entry name" value="zinc finger protein 473 isoform X1"/>
    <property type="match status" value="1"/>
</dbReference>
<dbReference type="InterPro" id="IPR013087">
    <property type="entry name" value="Znf_C2H2_type"/>
</dbReference>
<keyword evidence="2" id="KW-0479">Metal-binding</keyword>
<dbReference type="Gene3D" id="3.30.160.60">
    <property type="entry name" value="Classic Zinc Finger"/>
    <property type="match status" value="2"/>
</dbReference>
<evidence type="ECO:0000256" key="6">
    <source>
        <dbReference type="ARBA" id="ARBA00023125"/>
    </source>
</evidence>
<evidence type="ECO:0000256" key="2">
    <source>
        <dbReference type="ARBA" id="ARBA00022723"/>
    </source>
</evidence>
<dbReference type="SMART" id="SM00355">
    <property type="entry name" value="ZnF_C2H2"/>
    <property type="match status" value="2"/>
</dbReference>
<evidence type="ECO:0000256" key="3">
    <source>
        <dbReference type="ARBA" id="ARBA00022737"/>
    </source>
</evidence>
<dbReference type="GO" id="GO:0010468">
    <property type="term" value="P:regulation of gene expression"/>
    <property type="evidence" value="ECO:0007669"/>
    <property type="project" value="TreeGrafter"/>
</dbReference>
<evidence type="ECO:0000256" key="5">
    <source>
        <dbReference type="ARBA" id="ARBA00022833"/>
    </source>
</evidence>
<feature type="domain" description="C2H2-type" evidence="10">
    <location>
        <begin position="237"/>
        <end position="264"/>
    </location>
</feature>
<dbReference type="GO" id="GO:0008270">
    <property type="term" value="F:zinc ion binding"/>
    <property type="evidence" value="ECO:0007669"/>
    <property type="project" value="UniProtKB-KW"/>
</dbReference>
<dbReference type="SUPFAM" id="SSF57667">
    <property type="entry name" value="beta-beta-alpha zinc fingers"/>
    <property type="match status" value="1"/>
</dbReference>
<keyword evidence="3" id="KW-0677">Repeat</keyword>
<evidence type="ECO:0000256" key="1">
    <source>
        <dbReference type="ARBA" id="ARBA00004123"/>
    </source>
</evidence>
<name>A0A067QW00_ZOONE</name>
<keyword evidence="4 8" id="KW-0863">Zinc-finger</keyword>
<dbReference type="GO" id="GO:0005634">
    <property type="term" value="C:nucleus"/>
    <property type="evidence" value="ECO:0007669"/>
    <property type="project" value="UniProtKB-SubCell"/>
</dbReference>
<evidence type="ECO:0000256" key="7">
    <source>
        <dbReference type="ARBA" id="ARBA00023242"/>
    </source>
</evidence>
<dbReference type="OrthoDB" id="8194833at2759"/>
<keyword evidence="6" id="KW-0238">DNA-binding</keyword>
<dbReference type="PROSITE" id="PS50157">
    <property type="entry name" value="ZINC_FINGER_C2H2_2"/>
    <property type="match status" value="2"/>
</dbReference>
<proteinExistence type="predicted"/>
<keyword evidence="5" id="KW-0862">Zinc</keyword>
<dbReference type="GO" id="GO:0003677">
    <property type="term" value="F:DNA binding"/>
    <property type="evidence" value="ECO:0007669"/>
    <property type="project" value="UniProtKB-KW"/>
</dbReference>
<reference evidence="11 12" key="1">
    <citation type="journal article" date="2014" name="Nat. Commun.">
        <title>Molecular traces of alternative social organization in a termite genome.</title>
        <authorList>
            <person name="Terrapon N."/>
            <person name="Li C."/>
            <person name="Robertson H.M."/>
            <person name="Ji L."/>
            <person name="Meng X."/>
            <person name="Booth W."/>
            <person name="Chen Z."/>
            <person name="Childers C.P."/>
            <person name="Glastad K.M."/>
            <person name="Gokhale K."/>
            <person name="Gowin J."/>
            <person name="Gronenberg W."/>
            <person name="Hermansen R.A."/>
            <person name="Hu H."/>
            <person name="Hunt B.G."/>
            <person name="Huylmans A.K."/>
            <person name="Khalil S.M."/>
            <person name="Mitchell R.D."/>
            <person name="Munoz-Torres M.C."/>
            <person name="Mustard J.A."/>
            <person name="Pan H."/>
            <person name="Reese J.T."/>
            <person name="Scharf M.E."/>
            <person name="Sun F."/>
            <person name="Vogel H."/>
            <person name="Xiao J."/>
            <person name="Yang W."/>
            <person name="Yang Z."/>
            <person name="Yang Z."/>
            <person name="Zhou J."/>
            <person name="Zhu J."/>
            <person name="Brent C.S."/>
            <person name="Elsik C.G."/>
            <person name="Goodisman M.A."/>
            <person name="Liberles D.A."/>
            <person name="Roe R.M."/>
            <person name="Vargo E.L."/>
            <person name="Vilcinskas A."/>
            <person name="Wang J."/>
            <person name="Bornberg-Bauer E."/>
            <person name="Korb J."/>
            <person name="Zhang G."/>
            <person name="Liebig J."/>
        </authorList>
    </citation>
    <scope>NUCLEOTIDE SEQUENCE [LARGE SCALE GENOMIC DNA]</scope>
    <source>
        <tissue evidence="11">Whole organism</tissue>
    </source>
</reference>
<evidence type="ECO:0000256" key="8">
    <source>
        <dbReference type="PROSITE-ProRule" id="PRU00042"/>
    </source>
</evidence>
<protein>
    <submittedName>
        <fullName evidence="11">Zinc finger and BTB domain-containing protein 20</fullName>
    </submittedName>
</protein>
<dbReference type="PANTHER" id="PTHR16515:SF49">
    <property type="entry name" value="GASTRULA ZINC FINGER PROTEIN XLCGF49.1-LIKE-RELATED"/>
    <property type="match status" value="1"/>
</dbReference>
<keyword evidence="7" id="KW-0539">Nucleus</keyword>